<name>A0A511MVM3_DEIC1</name>
<gene>
    <name evidence="1" type="ORF">DC3_02680</name>
</gene>
<dbReference type="AlphaFoldDB" id="A0A511MVM3"/>
<evidence type="ECO:0000313" key="2">
    <source>
        <dbReference type="Proteomes" id="UP000321306"/>
    </source>
</evidence>
<keyword evidence="2" id="KW-1185">Reference proteome</keyword>
<proteinExistence type="predicted"/>
<sequence>MPKETHPRSLPEAEVQADATLLQENPQWPLGVFPCRLLADHSKHTLEWSELKLIEFNGHFIKLSTKW</sequence>
<dbReference type="EMBL" id="BJXB01000001">
    <property type="protein sequence ID" value="GEM44633.1"/>
    <property type="molecule type" value="Genomic_DNA"/>
</dbReference>
<accession>A0A511MVM3</accession>
<reference evidence="1 2" key="1">
    <citation type="submission" date="2019-07" db="EMBL/GenBank/DDBJ databases">
        <title>Whole genome shotgun sequence of Deinococcus cellulosilyticus NBRC 106333.</title>
        <authorList>
            <person name="Hosoyama A."/>
            <person name="Uohara A."/>
            <person name="Ohji S."/>
            <person name="Ichikawa N."/>
        </authorList>
    </citation>
    <scope>NUCLEOTIDE SEQUENCE [LARGE SCALE GENOMIC DNA]</scope>
    <source>
        <strain evidence="1 2">NBRC 106333</strain>
    </source>
</reference>
<organism evidence="1 2">
    <name type="scientific">Deinococcus cellulosilyticus (strain DSM 18568 / NBRC 106333 / KACC 11606 / 5516J-15)</name>
    <dbReference type="NCBI Taxonomy" id="1223518"/>
    <lineage>
        <taxon>Bacteria</taxon>
        <taxon>Thermotogati</taxon>
        <taxon>Deinococcota</taxon>
        <taxon>Deinococci</taxon>
        <taxon>Deinococcales</taxon>
        <taxon>Deinococcaceae</taxon>
        <taxon>Deinococcus</taxon>
    </lineage>
</organism>
<protein>
    <submittedName>
        <fullName evidence="1">Uncharacterized protein</fullName>
    </submittedName>
</protein>
<dbReference type="Proteomes" id="UP000321306">
    <property type="component" value="Unassembled WGS sequence"/>
</dbReference>
<evidence type="ECO:0000313" key="1">
    <source>
        <dbReference type="EMBL" id="GEM44633.1"/>
    </source>
</evidence>
<comment type="caution">
    <text evidence="1">The sequence shown here is derived from an EMBL/GenBank/DDBJ whole genome shotgun (WGS) entry which is preliminary data.</text>
</comment>